<proteinExistence type="predicted"/>
<evidence type="ECO:0000313" key="1">
    <source>
        <dbReference type="EMBL" id="KKK93104.1"/>
    </source>
</evidence>
<gene>
    <name evidence="1" type="ORF">LCGC14_2696200</name>
</gene>
<feature type="non-terminal residue" evidence="1">
    <location>
        <position position="1"/>
    </location>
</feature>
<name>A0A0F9BRI9_9ZZZZ</name>
<dbReference type="EMBL" id="LAZR01047915">
    <property type="protein sequence ID" value="KKK93104.1"/>
    <property type="molecule type" value="Genomic_DNA"/>
</dbReference>
<comment type="caution">
    <text evidence="1">The sequence shown here is derived from an EMBL/GenBank/DDBJ whole genome shotgun (WGS) entry which is preliminary data.</text>
</comment>
<protein>
    <recommendedName>
        <fullName evidence="2">Terminase large subunit gp17-like C-terminal domain-containing protein</fullName>
    </recommendedName>
</protein>
<dbReference type="AlphaFoldDB" id="A0A0F9BRI9"/>
<accession>A0A0F9BRI9</accession>
<evidence type="ECO:0008006" key="2">
    <source>
        <dbReference type="Google" id="ProtNLM"/>
    </source>
</evidence>
<sequence>LLDDPDYESLTLSVCDDDYKTNDPVFAPQIRLDKEINRHREQGTLDLFARERMSMPVSKEDAAFKSDMFQYYDETDEKFIERLPYIRNIVIIDPAKTAKMHSKESGIFVWGIDVETNALYQREARGEKHHPDTLITDAFETAIRYGAHIIAVEQSGLNEYITFPFENEAHRRGYNFQFIWLNAKAGKGEFSGIGGGKKGRVASLIPFYRQGVVFHNRANCARYEQQLIHYPKSKLWDIMDAGAYITEILDDYSMFFMPVTQITEGKEIDSEYKQLESEDLEEIIYDDSDDVNRIFGGDSFI</sequence>
<reference evidence="1" key="1">
    <citation type="journal article" date="2015" name="Nature">
        <title>Complex archaea that bridge the gap between prokaryotes and eukaryotes.</title>
        <authorList>
            <person name="Spang A."/>
            <person name="Saw J.H."/>
            <person name="Jorgensen S.L."/>
            <person name="Zaremba-Niedzwiedzka K."/>
            <person name="Martijn J."/>
            <person name="Lind A.E."/>
            <person name="van Eijk R."/>
            <person name="Schleper C."/>
            <person name="Guy L."/>
            <person name="Ettema T.J."/>
        </authorList>
    </citation>
    <scope>NUCLEOTIDE SEQUENCE</scope>
</reference>
<organism evidence="1">
    <name type="scientific">marine sediment metagenome</name>
    <dbReference type="NCBI Taxonomy" id="412755"/>
    <lineage>
        <taxon>unclassified sequences</taxon>
        <taxon>metagenomes</taxon>
        <taxon>ecological metagenomes</taxon>
    </lineage>
</organism>